<evidence type="ECO:0000256" key="3">
    <source>
        <dbReference type="ARBA" id="ARBA00023027"/>
    </source>
</evidence>
<dbReference type="Pfam" id="PF00931">
    <property type="entry name" value="NB-ARC"/>
    <property type="match status" value="1"/>
</dbReference>
<dbReference type="Gene3D" id="3.40.50.300">
    <property type="entry name" value="P-loop containing nucleotide triphosphate hydrolases"/>
    <property type="match status" value="1"/>
</dbReference>
<dbReference type="PRINTS" id="PR00364">
    <property type="entry name" value="DISEASERSIST"/>
</dbReference>
<dbReference type="Pfam" id="PF23598">
    <property type="entry name" value="LRR_14"/>
    <property type="match status" value="1"/>
</dbReference>
<dbReference type="SUPFAM" id="SSF52540">
    <property type="entry name" value="P-loop containing nucleoside triphosphate hydrolases"/>
    <property type="match status" value="1"/>
</dbReference>
<dbReference type="Gene3D" id="3.80.10.10">
    <property type="entry name" value="Ribonuclease Inhibitor"/>
    <property type="match status" value="3"/>
</dbReference>
<evidence type="ECO:0000313" key="6">
    <source>
        <dbReference type="EMBL" id="KAL3747224.1"/>
    </source>
</evidence>
<dbReference type="Gene3D" id="3.40.50.10140">
    <property type="entry name" value="Toll/interleukin-1 receptor homology (TIR) domain"/>
    <property type="match status" value="1"/>
</dbReference>
<dbReference type="PANTHER" id="PTHR11017">
    <property type="entry name" value="LEUCINE-RICH REPEAT-CONTAINING PROTEIN"/>
    <property type="match status" value="1"/>
</dbReference>
<comment type="caution">
    <text evidence="6">The sequence shown here is derived from an EMBL/GenBank/DDBJ whole genome shotgun (WGS) entry which is preliminary data.</text>
</comment>
<dbReference type="InterPro" id="IPR042197">
    <property type="entry name" value="Apaf_helical"/>
</dbReference>
<gene>
    <name evidence="6" type="ORF">ACJRO7_016064</name>
</gene>
<accession>A0ABD3L9F7</accession>
<dbReference type="GO" id="GO:0051707">
    <property type="term" value="P:response to other organism"/>
    <property type="evidence" value="ECO:0007669"/>
    <property type="project" value="UniProtKB-ARBA"/>
</dbReference>
<dbReference type="Proteomes" id="UP001634007">
    <property type="component" value="Unassembled WGS sequence"/>
</dbReference>
<dbReference type="InterPro" id="IPR035897">
    <property type="entry name" value="Toll_tir_struct_dom_sf"/>
</dbReference>
<dbReference type="InterPro" id="IPR002182">
    <property type="entry name" value="NB-ARC"/>
</dbReference>
<dbReference type="FunFam" id="3.40.50.10140:FF:000007">
    <property type="entry name" value="Disease resistance protein (TIR-NBS-LRR class)"/>
    <property type="match status" value="1"/>
</dbReference>
<evidence type="ECO:0000313" key="7">
    <source>
        <dbReference type="Proteomes" id="UP001634007"/>
    </source>
</evidence>
<dbReference type="PROSITE" id="PS50104">
    <property type="entry name" value="TIR"/>
    <property type="match status" value="1"/>
</dbReference>
<evidence type="ECO:0000256" key="1">
    <source>
        <dbReference type="ARBA" id="ARBA00022737"/>
    </source>
</evidence>
<dbReference type="Pfam" id="PF01582">
    <property type="entry name" value="TIR"/>
    <property type="match status" value="1"/>
</dbReference>
<dbReference type="EMBL" id="JBJKBG010000003">
    <property type="protein sequence ID" value="KAL3747224.1"/>
    <property type="molecule type" value="Genomic_DNA"/>
</dbReference>
<proteinExistence type="predicted"/>
<dbReference type="InterPro" id="IPR027417">
    <property type="entry name" value="P-loop_NTPase"/>
</dbReference>
<dbReference type="SMART" id="SM00255">
    <property type="entry name" value="TIR"/>
    <property type="match status" value="1"/>
</dbReference>
<dbReference type="AlphaFoldDB" id="A0ABD3L9F7"/>
<dbReference type="InterPro" id="IPR044974">
    <property type="entry name" value="Disease_R_plants"/>
</dbReference>
<dbReference type="GO" id="GO:0006952">
    <property type="term" value="P:defense response"/>
    <property type="evidence" value="ECO:0007669"/>
    <property type="project" value="UniProtKB-KW"/>
</dbReference>
<dbReference type="SUPFAM" id="SSF52200">
    <property type="entry name" value="Toll/Interleukin receptor TIR domain"/>
    <property type="match status" value="1"/>
</dbReference>
<dbReference type="InterPro" id="IPR032675">
    <property type="entry name" value="LRR_dom_sf"/>
</dbReference>
<keyword evidence="3" id="KW-0520">NAD</keyword>
<evidence type="ECO:0000256" key="2">
    <source>
        <dbReference type="ARBA" id="ARBA00022821"/>
    </source>
</evidence>
<dbReference type="InterPro" id="IPR000157">
    <property type="entry name" value="TIR_dom"/>
</dbReference>
<dbReference type="InterPro" id="IPR055414">
    <property type="entry name" value="LRR_R13L4/SHOC2-like"/>
</dbReference>
<keyword evidence="4" id="KW-0175">Coiled coil</keyword>
<dbReference type="PANTHER" id="PTHR11017:SF570">
    <property type="entry name" value="DISEASE RESISTANCE PROTEIN (TIR-NBS CLASS)-RELATED"/>
    <property type="match status" value="1"/>
</dbReference>
<dbReference type="InterPro" id="IPR003593">
    <property type="entry name" value="AAA+_ATPase"/>
</dbReference>
<feature type="coiled-coil region" evidence="4">
    <location>
        <begin position="90"/>
        <end position="141"/>
    </location>
</feature>
<name>A0ABD3L9F7_EUCGL</name>
<feature type="domain" description="TIR" evidence="5">
    <location>
        <begin position="16"/>
        <end position="193"/>
    </location>
</feature>
<dbReference type="Gene3D" id="1.10.8.430">
    <property type="entry name" value="Helical domain of apoptotic protease-activating factors"/>
    <property type="match status" value="1"/>
</dbReference>
<sequence length="1146" mass="130013">MANLEIGMSTSNTLGGEYQVFLSFRGPDTRHSFTDILCQTLVDAGIRVFIDDKGLRHGERISDNLLQAIDNSKLYIPIFSKNYASSHWCLDDLAKMVENTSKHKEDEKEKVILPIFYHVKLDDVKLKTELYKDAISNLEQKMEDQKPKFSSKDIETWRQALKEVGHIKGWEVENDSSHAKLIQAVVHEVMARLKIRQRSVTRDEVGMKDRIAHIKESLDIDAGGVVLIGIHGMGGIGKTTLAKKIFNQLCPQYGRNCIFLDDVRETEKTKGLVELQKKLLSNISNSHVANQIDDIEVGINMIEDTICNKKMLIVLDDVDKADQIQKLIGEKCLYPGTRILVTTRDKNVLKIRNCHHKIAHYKMMELSGEDALQLFSRYAFNVDSPPADYYALLVAIVRTTNGLPLALETIASALFQEEREIWEEWLEKLKETSHEDVLAKLRISYDALKQEEQEIFLDITCFLVGENKTNPIYMWKDCKFYPGTAIKALIDRCMIKEGKVKKRVQALRLASPWDRDEPITITSEQIKRFPLMRFLSLHGVICQGDFTDYLYELKWINLKYTYVVPAEHGHRRQWFEATNSLHLENVVVVTLSGLDITEDVFESLITGARKLKVLTISYNTLIRRIPTFPWISVLEKLTISDFLSLVEIDCSIGQLVELTDLSFKSCVELEKLPEQIGKLQKLQHLSLSSCDSLRELPNSVLQLKSLTKLDVLGTRITGLPDSIGRLSRLSSVNVSFTTIEKLPSTMSELLHLQTLHLHNCDRIQELSKLPGSLTTLQLTSSSLVTVPDLSYLTNLVELALSDGSESKARSDIIQAHDLRWIGNLSKLSKLQLCFSNVRAPTTELGSLSLLQELTLHGVDVPTFEQLPSELMVLELYDTRGKQILLPPSEKETAIVSSSSSESEENKASRQVRFKGFEACGSSERDLSIVSSCLNELEENKAKRHKALRQVEFRFLEAYGSSVCPLEEPGCNELQAPELIDHWRGAFDFPISLNMLQKFVLWGCPGVQDFQFVSVLESLLVFSVGGCTSLKRLGGLSNLKNLMELTLNRCWSLQVVEGVDELAFLHQLKIDRCGSVERILDPSSSKIPDRCSILITRSGELPDCDNTYDIWESYRVRFFHEERVRLLPIHRSSLFLLLYLLSISALF</sequence>
<keyword evidence="2" id="KW-0611">Plant defense</keyword>
<organism evidence="6 7">
    <name type="scientific">Eucalyptus globulus</name>
    <name type="common">Tasmanian blue gum</name>
    <dbReference type="NCBI Taxonomy" id="34317"/>
    <lineage>
        <taxon>Eukaryota</taxon>
        <taxon>Viridiplantae</taxon>
        <taxon>Streptophyta</taxon>
        <taxon>Embryophyta</taxon>
        <taxon>Tracheophyta</taxon>
        <taxon>Spermatophyta</taxon>
        <taxon>Magnoliopsida</taxon>
        <taxon>eudicotyledons</taxon>
        <taxon>Gunneridae</taxon>
        <taxon>Pentapetalae</taxon>
        <taxon>rosids</taxon>
        <taxon>malvids</taxon>
        <taxon>Myrtales</taxon>
        <taxon>Myrtaceae</taxon>
        <taxon>Myrtoideae</taxon>
        <taxon>Eucalypteae</taxon>
        <taxon>Eucalyptus</taxon>
    </lineage>
</organism>
<keyword evidence="7" id="KW-1185">Reference proteome</keyword>
<dbReference type="SMART" id="SM00382">
    <property type="entry name" value="AAA"/>
    <property type="match status" value="1"/>
</dbReference>
<evidence type="ECO:0000256" key="4">
    <source>
        <dbReference type="SAM" id="Coils"/>
    </source>
</evidence>
<dbReference type="SUPFAM" id="SSF52058">
    <property type="entry name" value="L domain-like"/>
    <property type="match status" value="1"/>
</dbReference>
<keyword evidence="1" id="KW-0677">Repeat</keyword>
<evidence type="ECO:0000259" key="5">
    <source>
        <dbReference type="PROSITE" id="PS50104"/>
    </source>
</evidence>
<reference evidence="6 7" key="1">
    <citation type="submission" date="2024-11" db="EMBL/GenBank/DDBJ databases">
        <title>Chromosome-level genome assembly of Eucalyptus globulus Labill. provides insights into its genome evolution.</title>
        <authorList>
            <person name="Li X."/>
        </authorList>
    </citation>
    <scope>NUCLEOTIDE SEQUENCE [LARGE SCALE GENOMIC DNA]</scope>
    <source>
        <strain evidence="6">CL2024</strain>
        <tissue evidence="6">Fresh tender leaves</tissue>
    </source>
</reference>
<protein>
    <recommendedName>
        <fullName evidence="5">TIR domain-containing protein</fullName>
    </recommendedName>
</protein>